<comment type="caution">
    <text evidence="1">The sequence shown here is derived from an EMBL/GenBank/DDBJ whole genome shotgun (WGS) entry which is preliminary data.</text>
</comment>
<dbReference type="RefSeq" id="WP_076341205.1">
    <property type="nucleotide sequence ID" value="NZ_CAJTMI010000009.1"/>
</dbReference>
<evidence type="ECO:0000313" key="2">
    <source>
        <dbReference type="Proteomes" id="UP000186705"/>
    </source>
</evidence>
<dbReference type="EMBL" id="MPKA01000060">
    <property type="protein sequence ID" value="OLU46724.1"/>
    <property type="molecule type" value="Genomic_DNA"/>
</dbReference>
<name>A0A1U7NN47_9FIRM</name>
<evidence type="ECO:0000313" key="1">
    <source>
        <dbReference type="EMBL" id="OLU46724.1"/>
    </source>
</evidence>
<dbReference type="AlphaFoldDB" id="A0A1U7NN47"/>
<dbReference type="Proteomes" id="UP000186705">
    <property type="component" value="Unassembled WGS sequence"/>
</dbReference>
<dbReference type="GeneID" id="78275323"/>
<organism evidence="1 2">
    <name type="scientific">Dubosiella newyorkensis</name>
    <dbReference type="NCBI Taxonomy" id="1862672"/>
    <lineage>
        <taxon>Bacteria</taxon>
        <taxon>Bacillati</taxon>
        <taxon>Bacillota</taxon>
        <taxon>Erysipelotrichia</taxon>
        <taxon>Erysipelotrichales</taxon>
        <taxon>Erysipelotrichaceae</taxon>
        <taxon>Dubosiella</taxon>
    </lineage>
</organism>
<dbReference type="OrthoDB" id="3035194at2"/>
<protein>
    <submittedName>
        <fullName evidence="1">Uncharacterized protein</fullName>
    </submittedName>
</protein>
<accession>A0A1U7NN47</accession>
<keyword evidence="2" id="KW-1185">Reference proteome</keyword>
<gene>
    <name evidence="1" type="ORF">BO225_05090</name>
</gene>
<sequence length="94" mass="11298">MKKQILDLKSTKEPMKELCVLLKIDEKSIHDPRTIFLEEYDPIVIEVRHRKEGMERFPEFTDYLEELSQKSKTVFIIWGAKEEESRIMEELRQG</sequence>
<reference evidence="1 2" key="1">
    <citation type="submission" date="2016-11" db="EMBL/GenBank/DDBJ databases">
        <title>Description of two novel members of the family Erysipelotrichaceae: Ileibacterium lipovorans gen. nov., sp. nov. and Dubosiella newyorkensis, gen. nov., sp. nov.</title>
        <authorList>
            <person name="Cox L.M."/>
            <person name="Sohn J."/>
            <person name="Tyrrell K.L."/>
            <person name="Citron D.M."/>
            <person name="Lawson P.A."/>
            <person name="Patel N.B."/>
            <person name="Iizumi T."/>
            <person name="Perez-Perez G.I."/>
            <person name="Goldstein E.J."/>
            <person name="Blaser M.J."/>
        </authorList>
    </citation>
    <scope>NUCLEOTIDE SEQUENCE [LARGE SCALE GENOMIC DNA]</scope>
    <source>
        <strain evidence="1 2">NYU-BL-A4</strain>
    </source>
</reference>
<proteinExistence type="predicted"/>
<dbReference type="STRING" id="1862672.BO225_05090"/>